<organism evidence="8 9">
    <name type="scientific">Iris pallida</name>
    <name type="common">Sweet iris</name>
    <dbReference type="NCBI Taxonomy" id="29817"/>
    <lineage>
        <taxon>Eukaryota</taxon>
        <taxon>Viridiplantae</taxon>
        <taxon>Streptophyta</taxon>
        <taxon>Embryophyta</taxon>
        <taxon>Tracheophyta</taxon>
        <taxon>Spermatophyta</taxon>
        <taxon>Magnoliopsida</taxon>
        <taxon>Liliopsida</taxon>
        <taxon>Asparagales</taxon>
        <taxon>Iridaceae</taxon>
        <taxon>Iridoideae</taxon>
        <taxon>Irideae</taxon>
        <taxon>Iris</taxon>
    </lineage>
</organism>
<evidence type="ECO:0000256" key="3">
    <source>
        <dbReference type="ARBA" id="ARBA00023015"/>
    </source>
</evidence>
<dbReference type="InterPro" id="IPR011598">
    <property type="entry name" value="bHLH_dom"/>
</dbReference>
<dbReference type="Pfam" id="PF00010">
    <property type="entry name" value="HLH"/>
    <property type="match status" value="1"/>
</dbReference>
<sequence>MSVRKEVPSVAAPRSSGSVAEQLRVADWDQLHSNSAAIERMPSFPCFGSESLSEIMSSFALPENAQMATALCTKKRKKDEAEQQKDVPTDTVKSPTERDEKKRKGEGKAGFKENGESSKEDYIHFRAKRGQATNSHSLAERVRREKISARMRLLQDLVPGCNKITGKAVMLDEIINYVQSLQRQVEFLSMKLATVNPEMNLDIEQIFTKEDLQSTRYGSLSAFGYGLEMGTSHPHLQAEIAMPSMPNSRDLVPNSWDHEFRNAFQMGVIPNLTASGVEMNGNSMKAEL</sequence>
<dbReference type="Gene3D" id="4.10.280.10">
    <property type="entry name" value="Helix-loop-helix DNA-binding domain"/>
    <property type="match status" value="1"/>
</dbReference>
<dbReference type="CDD" id="cd18919">
    <property type="entry name" value="bHLH_AtBPE_like"/>
    <property type="match status" value="1"/>
</dbReference>
<evidence type="ECO:0000256" key="2">
    <source>
        <dbReference type="ARBA" id="ARBA00005510"/>
    </source>
</evidence>
<reference evidence="8" key="2">
    <citation type="submission" date="2023-04" db="EMBL/GenBank/DDBJ databases">
        <authorList>
            <person name="Bruccoleri R.E."/>
            <person name="Oakeley E.J."/>
            <person name="Faust A.-M."/>
            <person name="Dessus-Babus S."/>
            <person name="Altorfer M."/>
            <person name="Burckhardt D."/>
            <person name="Oertli M."/>
            <person name="Naumann U."/>
            <person name="Petersen F."/>
            <person name="Wong J."/>
        </authorList>
    </citation>
    <scope>NUCLEOTIDE SEQUENCE</scope>
    <source>
        <strain evidence="8">GSM-AAB239-AS_SAM_17_03QT</strain>
        <tissue evidence="8">Leaf</tissue>
    </source>
</reference>
<feature type="domain" description="BHLH" evidence="7">
    <location>
        <begin position="131"/>
        <end position="181"/>
    </location>
</feature>
<keyword evidence="4" id="KW-0804">Transcription</keyword>
<dbReference type="GO" id="GO:0003700">
    <property type="term" value="F:DNA-binding transcription factor activity"/>
    <property type="evidence" value="ECO:0007669"/>
    <property type="project" value="TreeGrafter"/>
</dbReference>
<dbReference type="FunFam" id="4.10.280.10:FF:000002">
    <property type="entry name" value="Basic helix-loop-helix transcription factor"/>
    <property type="match status" value="1"/>
</dbReference>
<dbReference type="AlphaFoldDB" id="A0AAX6DIG1"/>
<evidence type="ECO:0000256" key="6">
    <source>
        <dbReference type="SAM" id="MobiDB-lite"/>
    </source>
</evidence>
<comment type="subcellular location">
    <subcellularLocation>
        <location evidence="1">Nucleus</location>
    </subcellularLocation>
</comment>
<reference evidence="8" key="1">
    <citation type="journal article" date="2023" name="GigaByte">
        <title>Genome assembly of the bearded iris, Iris pallida Lam.</title>
        <authorList>
            <person name="Bruccoleri R.E."/>
            <person name="Oakeley E.J."/>
            <person name="Faust A.M.E."/>
            <person name="Altorfer M."/>
            <person name="Dessus-Babus S."/>
            <person name="Burckhardt D."/>
            <person name="Oertli M."/>
            <person name="Naumann U."/>
            <person name="Petersen F."/>
            <person name="Wong J."/>
        </authorList>
    </citation>
    <scope>NUCLEOTIDE SEQUENCE</scope>
    <source>
        <strain evidence="8">GSM-AAB239-AS_SAM_17_03QT</strain>
    </source>
</reference>
<feature type="compositionally biased region" description="Basic and acidic residues" evidence="6">
    <location>
        <begin position="78"/>
        <end position="88"/>
    </location>
</feature>
<evidence type="ECO:0000256" key="4">
    <source>
        <dbReference type="ARBA" id="ARBA00023163"/>
    </source>
</evidence>
<comment type="similarity">
    <text evidence="2">Belongs to the bHLH protein family.</text>
</comment>
<proteinExistence type="inferred from homology"/>
<dbReference type="GO" id="GO:0046983">
    <property type="term" value="F:protein dimerization activity"/>
    <property type="evidence" value="ECO:0007669"/>
    <property type="project" value="InterPro"/>
</dbReference>
<dbReference type="InterPro" id="IPR024097">
    <property type="entry name" value="bHLH_ZIP_TF"/>
</dbReference>
<dbReference type="Proteomes" id="UP001140949">
    <property type="component" value="Unassembled WGS sequence"/>
</dbReference>
<feature type="compositionally biased region" description="Basic and acidic residues" evidence="6">
    <location>
        <begin position="95"/>
        <end position="117"/>
    </location>
</feature>
<dbReference type="SUPFAM" id="SSF47459">
    <property type="entry name" value="HLH, helix-loop-helix DNA-binding domain"/>
    <property type="match status" value="1"/>
</dbReference>
<keyword evidence="9" id="KW-1185">Reference proteome</keyword>
<dbReference type="PANTHER" id="PTHR12565:SF312">
    <property type="entry name" value="TRANSCRIPTION FACTOR BHLH74"/>
    <property type="match status" value="1"/>
</dbReference>
<evidence type="ECO:0000313" key="8">
    <source>
        <dbReference type="EMBL" id="KAJ6791499.1"/>
    </source>
</evidence>
<keyword evidence="3" id="KW-0805">Transcription regulation</keyword>
<name>A0AAX6DIG1_IRIPA</name>
<evidence type="ECO:0000259" key="7">
    <source>
        <dbReference type="PROSITE" id="PS50888"/>
    </source>
</evidence>
<dbReference type="GO" id="GO:0005634">
    <property type="term" value="C:nucleus"/>
    <property type="evidence" value="ECO:0007669"/>
    <property type="project" value="UniProtKB-SubCell"/>
</dbReference>
<dbReference type="EMBL" id="JANAVB010044419">
    <property type="protein sequence ID" value="KAJ6791499.1"/>
    <property type="molecule type" value="Genomic_DNA"/>
</dbReference>
<accession>A0AAX6DIG1</accession>
<comment type="caution">
    <text evidence="8">The sequence shown here is derived from an EMBL/GenBank/DDBJ whole genome shotgun (WGS) entry which is preliminary data.</text>
</comment>
<dbReference type="PANTHER" id="PTHR12565">
    <property type="entry name" value="STEROL REGULATORY ELEMENT-BINDING PROTEIN"/>
    <property type="match status" value="1"/>
</dbReference>
<protein>
    <submittedName>
        <fullName evidence="8">Transcription factor bHLH74-like isoform X1</fullName>
    </submittedName>
</protein>
<evidence type="ECO:0000313" key="9">
    <source>
        <dbReference type="Proteomes" id="UP001140949"/>
    </source>
</evidence>
<dbReference type="SMART" id="SM00353">
    <property type="entry name" value="HLH"/>
    <property type="match status" value="1"/>
</dbReference>
<dbReference type="InterPro" id="IPR036638">
    <property type="entry name" value="HLH_DNA-bd_sf"/>
</dbReference>
<feature type="region of interest" description="Disordered" evidence="6">
    <location>
        <begin position="1"/>
        <end position="20"/>
    </location>
</feature>
<evidence type="ECO:0000256" key="5">
    <source>
        <dbReference type="ARBA" id="ARBA00023242"/>
    </source>
</evidence>
<keyword evidence="5" id="KW-0539">Nucleus</keyword>
<gene>
    <name evidence="8" type="ORF">M6B38_245130</name>
</gene>
<evidence type="ECO:0000256" key="1">
    <source>
        <dbReference type="ARBA" id="ARBA00004123"/>
    </source>
</evidence>
<feature type="region of interest" description="Disordered" evidence="6">
    <location>
        <begin position="76"/>
        <end position="117"/>
    </location>
</feature>
<dbReference type="PROSITE" id="PS50888">
    <property type="entry name" value="BHLH"/>
    <property type="match status" value="1"/>
</dbReference>